<accession>A0A975GTG7</accession>
<keyword evidence="5" id="KW-0378">Hydrolase</keyword>
<dbReference type="InterPro" id="IPR012933">
    <property type="entry name" value="HicA_mRNA_interferase"/>
</dbReference>
<dbReference type="PANTHER" id="PTHR34873">
    <property type="entry name" value="SSR1766 PROTEIN"/>
    <property type="match status" value="1"/>
</dbReference>
<dbReference type="AlphaFoldDB" id="A0A975GTG7"/>
<reference evidence="8" key="1">
    <citation type="journal article" date="2021" name="Microb. Physiol.">
        <title>Proteogenomic Insights into the Physiology of Marine, Sulfate-Reducing, Filamentous Desulfonema limicola and Desulfonema magnum.</title>
        <authorList>
            <person name="Schnaars V."/>
            <person name="Wohlbrand L."/>
            <person name="Scheve S."/>
            <person name="Hinrichs C."/>
            <person name="Reinhardt R."/>
            <person name="Rabus R."/>
        </authorList>
    </citation>
    <scope>NUCLEOTIDE SEQUENCE</scope>
    <source>
        <strain evidence="8">4be13</strain>
    </source>
</reference>
<dbReference type="GO" id="GO:0016787">
    <property type="term" value="F:hydrolase activity"/>
    <property type="evidence" value="ECO:0007669"/>
    <property type="project" value="UniProtKB-KW"/>
</dbReference>
<keyword evidence="9" id="KW-1185">Reference proteome</keyword>
<dbReference type="Gene3D" id="3.30.920.30">
    <property type="entry name" value="Hypothetical protein"/>
    <property type="match status" value="1"/>
</dbReference>
<dbReference type="InterPro" id="IPR038570">
    <property type="entry name" value="HicA_sf"/>
</dbReference>
<dbReference type="SUPFAM" id="SSF54786">
    <property type="entry name" value="YcfA/nrd intein domain"/>
    <property type="match status" value="1"/>
</dbReference>
<comment type="similarity">
    <text evidence="1">Belongs to the HicA mRNA interferase family.</text>
</comment>
<keyword evidence="3" id="KW-0540">Nuclease</keyword>
<evidence type="ECO:0000256" key="3">
    <source>
        <dbReference type="ARBA" id="ARBA00022722"/>
    </source>
</evidence>
<evidence type="ECO:0000313" key="8">
    <source>
        <dbReference type="EMBL" id="QTA92967.1"/>
    </source>
</evidence>
<keyword evidence="6" id="KW-0694">RNA-binding</keyword>
<proteinExistence type="inferred from homology"/>
<evidence type="ECO:0000256" key="2">
    <source>
        <dbReference type="ARBA" id="ARBA00022649"/>
    </source>
</evidence>
<dbReference type="Proteomes" id="UP000663722">
    <property type="component" value="Chromosome"/>
</dbReference>
<dbReference type="GO" id="GO:0004519">
    <property type="term" value="F:endonuclease activity"/>
    <property type="evidence" value="ECO:0007669"/>
    <property type="project" value="UniProtKB-KW"/>
</dbReference>
<dbReference type="Pfam" id="PF07927">
    <property type="entry name" value="HicA_toxin"/>
    <property type="match status" value="1"/>
</dbReference>
<dbReference type="KEGG" id="dmm:dnm_090600"/>
<sequence length="75" mass="8458">MTKLPMFKSHEIISALQKAGFVPIRQKGSHVRLRHDDGRLVTVPSHSGKDIGRGLLRKILRDAEMNSDDLLKLLD</sequence>
<protein>
    <submittedName>
        <fullName evidence="8">Toxin-antitoxin system, toxin component, HicA domain-containing protein</fullName>
    </submittedName>
</protein>
<evidence type="ECO:0000256" key="7">
    <source>
        <dbReference type="ARBA" id="ARBA00023016"/>
    </source>
</evidence>
<name>A0A975GTG7_9BACT</name>
<keyword evidence="2" id="KW-1277">Toxin-antitoxin system</keyword>
<evidence type="ECO:0000313" key="9">
    <source>
        <dbReference type="Proteomes" id="UP000663722"/>
    </source>
</evidence>
<evidence type="ECO:0000256" key="1">
    <source>
        <dbReference type="ARBA" id="ARBA00006620"/>
    </source>
</evidence>
<organism evidence="8 9">
    <name type="scientific">Desulfonema magnum</name>
    <dbReference type="NCBI Taxonomy" id="45655"/>
    <lineage>
        <taxon>Bacteria</taxon>
        <taxon>Pseudomonadati</taxon>
        <taxon>Thermodesulfobacteriota</taxon>
        <taxon>Desulfobacteria</taxon>
        <taxon>Desulfobacterales</taxon>
        <taxon>Desulfococcaceae</taxon>
        <taxon>Desulfonema</taxon>
    </lineage>
</organism>
<dbReference type="PANTHER" id="PTHR34873:SF3">
    <property type="entry name" value="ADDICTION MODULE TOXIN, HICA FAMILY"/>
    <property type="match status" value="1"/>
</dbReference>
<gene>
    <name evidence="8" type="ORF">dnm_090600</name>
</gene>
<evidence type="ECO:0000256" key="4">
    <source>
        <dbReference type="ARBA" id="ARBA00022759"/>
    </source>
</evidence>
<dbReference type="EMBL" id="CP061800">
    <property type="protein sequence ID" value="QTA92967.1"/>
    <property type="molecule type" value="Genomic_DNA"/>
</dbReference>
<evidence type="ECO:0000256" key="5">
    <source>
        <dbReference type="ARBA" id="ARBA00022801"/>
    </source>
</evidence>
<keyword evidence="7" id="KW-0346">Stress response</keyword>
<keyword evidence="4" id="KW-0255">Endonuclease</keyword>
<dbReference type="GO" id="GO:0003729">
    <property type="term" value="F:mRNA binding"/>
    <property type="evidence" value="ECO:0007669"/>
    <property type="project" value="InterPro"/>
</dbReference>
<evidence type="ECO:0000256" key="6">
    <source>
        <dbReference type="ARBA" id="ARBA00022884"/>
    </source>
</evidence>